<evidence type="ECO:0000256" key="4">
    <source>
        <dbReference type="ARBA" id="ARBA00022475"/>
    </source>
</evidence>
<dbReference type="Pfam" id="PF02699">
    <property type="entry name" value="YajC"/>
    <property type="match status" value="1"/>
</dbReference>
<evidence type="ECO:0000256" key="3">
    <source>
        <dbReference type="ARBA" id="ARBA00022448"/>
    </source>
</evidence>
<dbReference type="NCBIfam" id="TIGR00739">
    <property type="entry name" value="yajC"/>
    <property type="match status" value="1"/>
</dbReference>
<comment type="subcellular location">
    <subcellularLocation>
        <location evidence="1">Cell membrane</location>
        <topology evidence="1">Single-pass membrane protein</topology>
    </subcellularLocation>
</comment>
<keyword evidence="8" id="KW-0811">Translocation</keyword>
<protein>
    <submittedName>
        <fullName evidence="12">Preprotein translocase subunit YajC</fullName>
    </submittedName>
</protein>
<dbReference type="GO" id="GO:0005886">
    <property type="term" value="C:plasma membrane"/>
    <property type="evidence" value="ECO:0007669"/>
    <property type="project" value="UniProtKB-SubCell"/>
</dbReference>
<keyword evidence="7 11" id="KW-1133">Transmembrane helix</keyword>
<accession>A0A3T0RZI6</accession>
<reference evidence="13" key="1">
    <citation type="submission" date="2017-12" db="EMBL/GenBank/DDBJ databases">
        <title>Whole genome sequencing of Acidipropionibacterium jensenii strains JS279 and JS280.</title>
        <authorList>
            <person name="Deptula P."/>
            <person name="Laine P."/>
            <person name="Smolander O.-P."/>
            <person name="Paulin L."/>
            <person name="Auvinen P."/>
            <person name="Varmanen P."/>
        </authorList>
    </citation>
    <scope>NUCLEOTIDE SEQUENCE [LARGE SCALE GENOMIC DNA]</scope>
    <source>
        <strain evidence="13">JS280</strain>
    </source>
</reference>
<keyword evidence="6" id="KW-0653">Protein transport</keyword>
<evidence type="ECO:0000256" key="5">
    <source>
        <dbReference type="ARBA" id="ARBA00022692"/>
    </source>
</evidence>
<dbReference type="PANTHER" id="PTHR33909">
    <property type="entry name" value="SEC TRANSLOCON ACCESSORY COMPLEX SUBUNIT YAJC"/>
    <property type="match status" value="1"/>
</dbReference>
<evidence type="ECO:0000313" key="13">
    <source>
        <dbReference type="Proteomes" id="UP000285875"/>
    </source>
</evidence>
<dbReference type="SMART" id="SM01323">
    <property type="entry name" value="YajC"/>
    <property type="match status" value="1"/>
</dbReference>
<dbReference type="KEGG" id="aji:C0Z10_06715"/>
<feature type="transmembrane region" description="Helical" evidence="11">
    <location>
        <begin position="6"/>
        <end position="26"/>
    </location>
</feature>
<dbReference type="Proteomes" id="UP000285875">
    <property type="component" value="Chromosome"/>
</dbReference>
<evidence type="ECO:0000256" key="1">
    <source>
        <dbReference type="ARBA" id="ARBA00004162"/>
    </source>
</evidence>
<keyword evidence="9 11" id="KW-0472">Membrane</keyword>
<proteinExistence type="inferred from homology"/>
<dbReference type="InterPro" id="IPR003849">
    <property type="entry name" value="Preprotein_translocase_YajC"/>
</dbReference>
<comment type="similarity">
    <text evidence="2">Belongs to the YajC family.</text>
</comment>
<evidence type="ECO:0000256" key="6">
    <source>
        <dbReference type="ARBA" id="ARBA00022927"/>
    </source>
</evidence>
<evidence type="ECO:0000256" key="10">
    <source>
        <dbReference type="SAM" id="MobiDB-lite"/>
    </source>
</evidence>
<organism evidence="12 13">
    <name type="scientific">Acidipropionibacterium jensenii</name>
    <dbReference type="NCBI Taxonomy" id="1749"/>
    <lineage>
        <taxon>Bacteria</taxon>
        <taxon>Bacillati</taxon>
        <taxon>Actinomycetota</taxon>
        <taxon>Actinomycetes</taxon>
        <taxon>Propionibacteriales</taxon>
        <taxon>Propionibacteriaceae</taxon>
        <taxon>Acidipropionibacterium</taxon>
    </lineage>
</organism>
<dbReference type="RefSeq" id="WP_097798875.1">
    <property type="nucleotide sequence ID" value="NZ_CP025570.1"/>
</dbReference>
<name>A0A3T0RZI6_9ACTN</name>
<dbReference type="AlphaFoldDB" id="A0A3T0RZI6"/>
<keyword evidence="5 11" id="KW-0812">Transmembrane</keyword>
<dbReference type="GO" id="GO:0015031">
    <property type="term" value="P:protein transport"/>
    <property type="evidence" value="ECO:0007669"/>
    <property type="project" value="UniProtKB-KW"/>
</dbReference>
<dbReference type="PANTHER" id="PTHR33909:SF1">
    <property type="entry name" value="SEC TRANSLOCON ACCESSORY COMPLEX SUBUNIT YAJC"/>
    <property type="match status" value="1"/>
</dbReference>
<evidence type="ECO:0000313" key="12">
    <source>
        <dbReference type="EMBL" id="AZZ39492.1"/>
    </source>
</evidence>
<keyword evidence="4" id="KW-1003">Cell membrane</keyword>
<evidence type="ECO:0000256" key="11">
    <source>
        <dbReference type="SAM" id="Phobius"/>
    </source>
</evidence>
<sequence>MPLLAGLGGLMPMVIILIVFLGLMSFTTRRNMKKQQAARKDMENSMVEGARVMLTSGIFGTLTHVGDKQAIVELAPGAEIVVVKQAINKVVSPADEEFSFAGETAEPAPVDSAAPQVAPVETAPVESAAAESGDPVAAQSATGDPSTENKPSE</sequence>
<evidence type="ECO:0000256" key="8">
    <source>
        <dbReference type="ARBA" id="ARBA00023010"/>
    </source>
</evidence>
<dbReference type="EMBL" id="CP025570">
    <property type="protein sequence ID" value="AZZ39492.1"/>
    <property type="molecule type" value="Genomic_DNA"/>
</dbReference>
<evidence type="ECO:0000256" key="2">
    <source>
        <dbReference type="ARBA" id="ARBA00006742"/>
    </source>
</evidence>
<feature type="region of interest" description="Disordered" evidence="10">
    <location>
        <begin position="98"/>
        <end position="153"/>
    </location>
</feature>
<evidence type="ECO:0000256" key="9">
    <source>
        <dbReference type="ARBA" id="ARBA00023136"/>
    </source>
</evidence>
<feature type="compositionally biased region" description="Polar residues" evidence="10">
    <location>
        <begin position="139"/>
        <end position="153"/>
    </location>
</feature>
<keyword evidence="3" id="KW-0813">Transport</keyword>
<evidence type="ECO:0000256" key="7">
    <source>
        <dbReference type="ARBA" id="ARBA00022989"/>
    </source>
</evidence>
<gene>
    <name evidence="12" type="primary">yajC</name>
    <name evidence="12" type="ORF">C0Z10_06715</name>
</gene>